<comment type="caution">
    <text evidence="2">The sequence shown here is derived from an EMBL/GenBank/DDBJ whole genome shotgun (WGS) entry which is preliminary data.</text>
</comment>
<gene>
    <name evidence="2" type="ORF">N656DRAFT_841350</name>
</gene>
<sequence length="201" mass="21072">MGTPHTHARPATDSGQPIDLPSARPSTTPSSPQQHEGGINRDLASGDETATAPPRAVGTEGTIDLITSGDKQNSKSAPGATAGSVDAQFGSEGQSASSLYSGIADNQGIALVAGVVKGEDKAADAVAVYVVDHQQDRHPRIPELLYNGTVEEQQSEIVAQVTEPIHRLQLLPLGHNGHRPLYSAAIRETDEELNDEESTVE</sequence>
<proteinExistence type="predicted"/>
<reference evidence="2" key="2">
    <citation type="submission" date="2023-05" db="EMBL/GenBank/DDBJ databases">
        <authorList>
            <consortium name="Lawrence Berkeley National Laboratory"/>
            <person name="Steindorff A."/>
            <person name="Hensen N."/>
            <person name="Bonometti L."/>
            <person name="Westerberg I."/>
            <person name="Brannstrom I.O."/>
            <person name="Guillou S."/>
            <person name="Cros-Aarteil S."/>
            <person name="Calhoun S."/>
            <person name="Haridas S."/>
            <person name="Kuo A."/>
            <person name="Mondo S."/>
            <person name="Pangilinan J."/>
            <person name="Riley R."/>
            <person name="Labutti K."/>
            <person name="Andreopoulos B."/>
            <person name="Lipzen A."/>
            <person name="Chen C."/>
            <person name="Yanf M."/>
            <person name="Daum C."/>
            <person name="Ng V."/>
            <person name="Clum A."/>
            <person name="Ohm R."/>
            <person name="Martin F."/>
            <person name="Silar P."/>
            <person name="Natvig D."/>
            <person name="Lalanne C."/>
            <person name="Gautier V."/>
            <person name="Ament-Velasquez S.L."/>
            <person name="Kruys A."/>
            <person name="Hutchinson M.I."/>
            <person name="Powell A.J."/>
            <person name="Barry K."/>
            <person name="Miller A.N."/>
            <person name="Grigoriev I.V."/>
            <person name="Debuchy R."/>
            <person name="Gladieux P."/>
            <person name="Thoren M.H."/>
            <person name="Johannesson H."/>
        </authorList>
    </citation>
    <scope>NUCLEOTIDE SEQUENCE</scope>
    <source>
        <strain evidence="2">CBS 508.74</strain>
    </source>
</reference>
<organism evidence="2 3">
    <name type="scientific">Canariomyces notabilis</name>
    <dbReference type="NCBI Taxonomy" id="2074819"/>
    <lineage>
        <taxon>Eukaryota</taxon>
        <taxon>Fungi</taxon>
        <taxon>Dikarya</taxon>
        <taxon>Ascomycota</taxon>
        <taxon>Pezizomycotina</taxon>
        <taxon>Sordariomycetes</taxon>
        <taxon>Sordariomycetidae</taxon>
        <taxon>Sordariales</taxon>
        <taxon>Chaetomiaceae</taxon>
        <taxon>Canariomyces</taxon>
    </lineage>
</organism>
<feature type="region of interest" description="Disordered" evidence="1">
    <location>
        <begin position="1"/>
        <end position="97"/>
    </location>
</feature>
<evidence type="ECO:0000256" key="1">
    <source>
        <dbReference type="SAM" id="MobiDB-lite"/>
    </source>
</evidence>
<feature type="compositionally biased region" description="Low complexity" evidence="1">
    <location>
        <begin position="21"/>
        <end position="32"/>
    </location>
</feature>
<name>A0AAN6TNK9_9PEZI</name>
<dbReference type="EMBL" id="MU853332">
    <property type="protein sequence ID" value="KAK4117732.1"/>
    <property type="molecule type" value="Genomic_DNA"/>
</dbReference>
<evidence type="ECO:0000313" key="2">
    <source>
        <dbReference type="EMBL" id="KAK4117732.1"/>
    </source>
</evidence>
<protein>
    <submittedName>
        <fullName evidence="2">Uncharacterized protein</fullName>
    </submittedName>
</protein>
<dbReference type="AlphaFoldDB" id="A0AAN6TNK9"/>
<evidence type="ECO:0000313" key="3">
    <source>
        <dbReference type="Proteomes" id="UP001302812"/>
    </source>
</evidence>
<keyword evidence="3" id="KW-1185">Reference proteome</keyword>
<accession>A0AAN6TNK9</accession>
<dbReference type="GeneID" id="89943111"/>
<reference evidence="2" key="1">
    <citation type="journal article" date="2023" name="Mol. Phylogenet. Evol.">
        <title>Genome-scale phylogeny and comparative genomics of the fungal order Sordariales.</title>
        <authorList>
            <person name="Hensen N."/>
            <person name="Bonometti L."/>
            <person name="Westerberg I."/>
            <person name="Brannstrom I.O."/>
            <person name="Guillou S."/>
            <person name="Cros-Aarteil S."/>
            <person name="Calhoun S."/>
            <person name="Haridas S."/>
            <person name="Kuo A."/>
            <person name="Mondo S."/>
            <person name="Pangilinan J."/>
            <person name="Riley R."/>
            <person name="LaButti K."/>
            <person name="Andreopoulos B."/>
            <person name="Lipzen A."/>
            <person name="Chen C."/>
            <person name="Yan M."/>
            <person name="Daum C."/>
            <person name="Ng V."/>
            <person name="Clum A."/>
            <person name="Steindorff A."/>
            <person name="Ohm R.A."/>
            <person name="Martin F."/>
            <person name="Silar P."/>
            <person name="Natvig D.O."/>
            <person name="Lalanne C."/>
            <person name="Gautier V."/>
            <person name="Ament-Velasquez S.L."/>
            <person name="Kruys A."/>
            <person name="Hutchinson M.I."/>
            <person name="Powell A.J."/>
            <person name="Barry K."/>
            <person name="Miller A.N."/>
            <person name="Grigoriev I.V."/>
            <person name="Debuchy R."/>
            <person name="Gladieux P."/>
            <person name="Hiltunen Thoren M."/>
            <person name="Johannesson H."/>
        </authorList>
    </citation>
    <scope>NUCLEOTIDE SEQUENCE</scope>
    <source>
        <strain evidence="2">CBS 508.74</strain>
    </source>
</reference>
<dbReference type="RefSeq" id="XP_064675302.1">
    <property type="nucleotide sequence ID" value="XM_064818985.1"/>
</dbReference>
<dbReference type="Proteomes" id="UP001302812">
    <property type="component" value="Unassembled WGS sequence"/>
</dbReference>